<dbReference type="EMBL" id="BK016136">
    <property type="protein sequence ID" value="DAF97723.1"/>
    <property type="molecule type" value="Genomic_DNA"/>
</dbReference>
<organism evidence="1">
    <name type="scientific">Myoviridae sp. ctYA416</name>
    <dbReference type="NCBI Taxonomy" id="2825125"/>
    <lineage>
        <taxon>Viruses</taxon>
        <taxon>Duplodnaviria</taxon>
        <taxon>Heunggongvirae</taxon>
        <taxon>Uroviricota</taxon>
        <taxon>Caudoviricetes</taxon>
    </lineage>
</organism>
<evidence type="ECO:0000313" key="1">
    <source>
        <dbReference type="EMBL" id="DAF97723.1"/>
    </source>
</evidence>
<protein>
    <submittedName>
        <fullName evidence="1">Uncharacterized protein</fullName>
    </submittedName>
</protein>
<accession>A0A8S5UTF2</accession>
<name>A0A8S5UTF2_9CAUD</name>
<reference evidence="1" key="1">
    <citation type="journal article" date="2021" name="Proc. Natl. Acad. Sci. U.S.A.">
        <title>A Catalog of Tens of Thousands of Viruses from Human Metagenomes Reveals Hidden Associations with Chronic Diseases.</title>
        <authorList>
            <person name="Tisza M.J."/>
            <person name="Buck C.B."/>
        </authorList>
    </citation>
    <scope>NUCLEOTIDE SEQUENCE</scope>
    <source>
        <strain evidence="1">CtYA416</strain>
    </source>
</reference>
<proteinExistence type="predicted"/>
<sequence length="250" mass="28123">MGMAQTGKFLKKEEDSLIFNIDGGELVYYIPESYFRSDGSMKFAEMAGEYINTIGVFPYEVFDAKGKSIYGVKLMNHPMVISCMPDEIDKVKGLVIDKKIDVPVDYRVLRFRKGATALVSLKSPQNAENIENLFRIFMITGNIPNLIPYDEIHTFFTNAVKLNGASFGISNQLLGVMVSQICRSMKDEAIPFRLAKENDMHKFKSISIKMVPKYISAFTAITSENWDDAVVNAAINKNKVDSPMEPILMD</sequence>